<evidence type="ECO:0000256" key="4">
    <source>
        <dbReference type="ARBA" id="ARBA00047684"/>
    </source>
</evidence>
<evidence type="ECO:0000256" key="1">
    <source>
        <dbReference type="ARBA" id="ARBA00011738"/>
    </source>
</evidence>
<gene>
    <name evidence="5" type="primary">allA</name>
    <name evidence="6" type="ORF">PM02_07885</name>
</gene>
<accession>A0A061SS86</accession>
<keyword evidence="3 5" id="KW-0456">Lyase</keyword>
<dbReference type="RefSeq" id="WP_037907007.1">
    <property type="nucleotide sequence ID" value="NZ_JEMU01000005.1"/>
</dbReference>
<sequence>MSREIRAEPLTAEAFAPFGDVLELRDAPDKMINAGLCGRHHDLAALDFGPEGRAGISLFDAQPRSFPYELTLLERHPEGSQAFVPLTEHPFLVIVAPDVEGKPGTPRAFLTTPHQGINFHRGTWHGVLTPLHAPGLFAVVDRIGATPNLEEIFLDPPYIVVP</sequence>
<organism evidence="6 7">
    <name type="scientific">Sulfitobacter mediterraneus</name>
    <dbReference type="NCBI Taxonomy" id="83219"/>
    <lineage>
        <taxon>Bacteria</taxon>
        <taxon>Pseudomonadati</taxon>
        <taxon>Pseudomonadota</taxon>
        <taxon>Alphaproteobacteria</taxon>
        <taxon>Rhodobacterales</taxon>
        <taxon>Roseobacteraceae</taxon>
        <taxon>Sulfitobacter</taxon>
    </lineage>
</organism>
<evidence type="ECO:0000256" key="2">
    <source>
        <dbReference type="ARBA" id="ARBA00022631"/>
    </source>
</evidence>
<comment type="pathway">
    <text evidence="5">Nitrogen metabolism; (S)-allantoin degradation.</text>
</comment>
<comment type="subunit">
    <text evidence="1 5">Homodimer.</text>
</comment>
<comment type="similarity">
    <text evidence="5">Belongs to the ureidoglycolate lyase family.</text>
</comment>
<evidence type="ECO:0000256" key="5">
    <source>
        <dbReference type="HAMAP-Rule" id="MF_00616"/>
    </source>
</evidence>
<dbReference type="NCBIfam" id="NF009932">
    <property type="entry name" value="PRK13395.1"/>
    <property type="match status" value="1"/>
</dbReference>
<comment type="catalytic activity">
    <reaction evidence="4 5">
        <text>(S)-ureidoglycolate = urea + glyoxylate</text>
        <dbReference type="Rhea" id="RHEA:11304"/>
        <dbReference type="ChEBI" id="CHEBI:16199"/>
        <dbReference type="ChEBI" id="CHEBI:36655"/>
        <dbReference type="ChEBI" id="CHEBI:57296"/>
        <dbReference type="EC" id="4.3.2.3"/>
    </reaction>
</comment>
<dbReference type="NCBIfam" id="NF002952">
    <property type="entry name" value="PRK03606.2-3"/>
    <property type="match status" value="1"/>
</dbReference>
<evidence type="ECO:0000256" key="3">
    <source>
        <dbReference type="ARBA" id="ARBA00023239"/>
    </source>
</evidence>
<dbReference type="Gene3D" id="2.60.120.480">
    <property type="entry name" value="Ureidoglycolate hydrolase"/>
    <property type="match status" value="1"/>
</dbReference>
<dbReference type="STRING" id="83219.PM02_07885"/>
<comment type="function">
    <text evidence="5">Catalyzes the catabolism of the allantoin degradation intermediate (S)-ureidoglycolate, generating urea and glyoxylate. Involved in the utilization of allantoin as nitrogen source.</text>
</comment>
<dbReference type="Pfam" id="PF04115">
    <property type="entry name" value="Ureidogly_lyase"/>
    <property type="match status" value="1"/>
</dbReference>
<keyword evidence="2 5" id="KW-0659">Purine metabolism</keyword>
<dbReference type="EC" id="4.3.2.3" evidence="5"/>
<dbReference type="PIRSF" id="PIRSF017306">
    <property type="entry name" value="Ureidogly_hydro"/>
    <property type="match status" value="1"/>
</dbReference>
<dbReference type="eggNOG" id="COG3194">
    <property type="taxonomic scope" value="Bacteria"/>
</dbReference>
<evidence type="ECO:0000313" key="7">
    <source>
        <dbReference type="Proteomes" id="UP000027337"/>
    </source>
</evidence>
<protein>
    <recommendedName>
        <fullName evidence="5">Ureidoglycolate lyase</fullName>
        <ecNumber evidence="5">4.3.2.3</ecNumber>
    </recommendedName>
    <alternativeName>
        <fullName evidence="5">Ureidoglycolatase</fullName>
    </alternativeName>
</protein>
<dbReference type="Proteomes" id="UP000027337">
    <property type="component" value="Unassembled WGS sequence"/>
</dbReference>
<dbReference type="GO" id="GO:0050385">
    <property type="term" value="F:ureidoglycolate lyase activity"/>
    <property type="evidence" value="ECO:0007669"/>
    <property type="project" value="UniProtKB-UniRule"/>
</dbReference>
<dbReference type="SUPFAM" id="SSF51182">
    <property type="entry name" value="RmlC-like cupins"/>
    <property type="match status" value="1"/>
</dbReference>
<keyword evidence="6" id="KW-0378">Hydrolase</keyword>
<dbReference type="InterPro" id="IPR023525">
    <property type="entry name" value="Ureidogly_lyase_bac"/>
</dbReference>
<dbReference type="HAMAP" id="MF_00616">
    <property type="entry name" value="Ureidogly_lyase"/>
    <property type="match status" value="1"/>
</dbReference>
<dbReference type="GO" id="GO:0006145">
    <property type="term" value="P:purine nucleobase catabolic process"/>
    <property type="evidence" value="ECO:0007669"/>
    <property type="project" value="UniProtKB-UniRule"/>
</dbReference>
<dbReference type="UniPathway" id="UPA00395"/>
<keyword evidence="7" id="KW-1185">Reference proteome</keyword>
<dbReference type="GO" id="GO:0004848">
    <property type="term" value="F:ureidoglycolate hydrolase activity"/>
    <property type="evidence" value="ECO:0007669"/>
    <property type="project" value="InterPro"/>
</dbReference>
<proteinExistence type="inferred from homology"/>
<reference evidence="6 7" key="1">
    <citation type="journal article" date="2014" name="Genome Announc.">
        <title>Draft Genome Sequences of Two Isolates of the Roseobacter Group, Sulfitobacter sp. Strains 3SOLIMAR09 and 1FIGIMAR09, from Harbors of Mallorca Island (Mediterranean Sea).</title>
        <authorList>
            <person name="Mas-Llado M."/>
            <person name="Pina-Villalonga J.M."/>
            <person name="Brunet-Galmes I."/>
            <person name="Nogales B."/>
            <person name="Bosch R."/>
        </authorList>
    </citation>
    <scope>NUCLEOTIDE SEQUENCE [LARGE SCALE GENOMIC DNA]</scope>
    <source>
        <strain evidence="6 7">1FIGIMAR09</strain>
    </source>
</reference>
<name>A0A061SS86_9RHOB</name>
<dbReference type="AlphaFoldDB" id="A0A061SS86"/>
<dbReference type="EMBL" id="JEMU01000005">
    <property type="protein sequence ID" value="KAJ03732.1"/>
    <property type="molecule type" value="Genomic_DNA"/>
</dbReference>
<comment type="cofactor">
    <cofactor evidence="5">
        <name>Ni(2+)</name>
        <dbReference type="ChEBI" id="CHEBI:49786"/>
    </cofactor>
</comment>
<dbReference type="GO" id="GO:0000256">
    <property type="term" value="P:allantoin catabolic process"/>
    <property type="evidence" value="ECO:0007669"/>
    <property type="project" value="UniProtKB-UniRule"/>
</dbReference>
<evidence type="ECO:0000313" key="6">
    <source>
        <dbReference type="EMBL" id="KAJ03732.1"/>
    </source>
</evidence>
<dbReference type="PANTHER" id="PTHR21221:SF1">
    <property type="entry name" value="UREIDOGLYCOLATE LYASE"/>
    <property type="match status" value="1"/>
</dbReference>
<dbReference type="InterPro" id="IPR011051">
    <property type="entry name" value="RmlC_Cupin_sf"/>
</dbReference>
<dbReference type="CDD" id="cd20298">
    <property type="entry name" value="cupin_UAH"/>
    <property type="match status" value="1"/>
</dbReference>
<dbReference type="InterPro" id="IPR047233">
    <property type="entry name" value="UAH_cupin"/>
</dbReference>
<dbReference type="InterPro" id="IPR024060">
    <property type="entry name" value="Ureidoglycolate_lyase_dom_sf"/>
</dbReference>
<dbReference type="InterPro" id="IPR007247">
    <property type="entry name" value="Ureidogly_lyase"/>
</dbReference>
<comment type="caution">
    <text evidence="6">The sequence shown here is derived from an EMBL/GenBank/DDBJ whole genome shotgun (WGS) entry which is preliminary data.</text>
</comment>
<dbReference type="PANTHER" id="PTHR21221">
    <property type="entry name" value="UREIDOGLYCOLATE HYDROLASE"/>
    <property type="match status" value="1"/>
</dbReference>